<gene>
    <name evidence="1" type="ORF">CAEBREN_04201</name>
</gene>
<evidence type="ECO:0008006" key="3">
    <source>
        <dbReference type="Google" id="ProtNLM"/>
    </source>
</evidence>
<sequence>MDKSIVPVNQLSVRSSTCYEFSNPNEAVVVEIEDDDTSVETVERQIENLKLNYHVAPEDVLRVIEVEILFFVQISTNLLQHFFNSDGSKECILSSRNNKVDIDKIINVLQSHSDDSKIIEGPISFEKNFTYYYVKSGKRVGLFGNENCIGILNITD</sequence>
<dbReference type="HOGENOM" id="CLU_1688272_0_0_1"/>
<proteinExistence type="predicted"/>
<dbReference type="AlphaFoldDB" id="G0P287"/>
<organism evidence="2">
    <name type="scientific">Caenorhabditis brenneri</name>
    <name type="common">Nematode worm</name>
    <dbReference type="NCBI Taxonomy" id="135651"/>
    <lineage>
        <taxon>Eukaryota</taxon>
        <taxon>Metazoa</taxon>
        <taxon>Ecdysozoa</taxon>
        <taxon>Nematoda</taxon>
        <taxon>Chromadorea</taxon>
        <taxon>Rhabditida</taxon>
        <taxon>Rhabditina</taxon>
        <taxon>Rhabditomorpha</taxon>
        <taxon>Rhabditoidea</taxon>
        <taxon>Rhabditidae</taxon>
        <taxon>Peloderinae</taxon>
        <taxon>Caenorhabditis</taxon>
    </lineage>
</organism>
<keyword evidence="2" id="KW-1185">Reference proteome</keyword>
<evidence type="ECO:0000313" key="1">
    <source>
        <dbReference type="EMBL" id="EGT42962.1"/>
    </source>
</evidence>
<dbReference type="InParanoid" id="G0P287"/>
<name>G0P287_CAEBE</name>
<reference evidence="2" key="1">
    <citation type="submission" date="2011-07" db="EMBL/GenBank/DDBJ databases">
        <authorList>
            <consortium name="Caenorhabditis brenneri Sequencing and Analysis Consortium"/>
            <person name="Wilson R.K."/>
        </authorList>
    </citation>
    <scope>NUCLEOTIDE SEQUENCE [LARGE SCALE GENOMIC DNA]</scope>
    <source>
        <strain evidence="2">PB2801</strain>
    </source>
</reference>
<dbReference type="EMBL" id="GL380022">
    <property type="protein sequence ID" value="EGT42962.1"/>
    <property type="molecule type" value="Genomic_DNA"/>
</dbReference>
<protein>
    <recommendedName>
        <fullName evidence="3">DUF38 domain-containing protein</fullName>
    </recommendedName>
</protein>
<accession>G0P287</accession>
<dbReference type="Proteomes" id="UP000008068">
    <property type="component" value="Unassembled WGS sequence"/>
</dbReference>
<evidence type="ECO:0000313" key="2">
    <source>
        <dbReference type="Proteomes" id="UP000008068"/>
    </source>
</evidence>